<evidence type="ECO:0000313" key="1">
    <source>
        <dbReference type="EMBL" id="KAI3799730.1"/>
    </source>
</evidence>
<gene>
    <name evidence="1" type="ORF">L1987_35030</name>
</gene>
<keyword evidence="2" id="KW-1185">Reference proteome</keyword>
<proteinExistence type="predicted"/>
<reference evidence="2" key="1">
    <citation type="journal article" date="2022" name="Mol. Ecol. Resour.">
        <title>The genomes of chicory, endive, great burdock and yacon provide insights into Asteraceae palaeo-polyploidization history and plant inulin production.</title>
        <authorList>
            <person name="Fan W."/>
            <person name="Wang S."/>
            <person name="Wang H."/>
            <person name="Wang A."/>
            <person name="Jiang F."/>
            <person name="Liu H."/>
            <person name="Zhao H."/>
            <person name="Xu D."/>
            <person name="Zhang Y."/>
        </authorList>
    </citation>
    <scope>NUCLEOTIDE SEQUENCE [LARGE SCALE GENOMIC DNA]</scope>
    <source>
        <strain evidence="2">cv. Yunnan</strain>
    </source>
</reference>
<comment type="caution">
    <text evidence="1">The sequence shown here is derived from an EMBL/GenBank/DDBJ whole genome shotgun (WGS) entry which is preliminary data.</text>
</comment>
<dbReference type="EMBL" id="CM042028">
    <property type="protein sequence ID" value="KAI3799730.1"/>
    <property type="molecule type" value="Genomic_DNA"/>
</dbReference>
<dbReference type="Proteomes" id="UP001056120">
    <property type="component" value="Linkage Group LG11"/>
</dbReference>
<protein>
    <submittedName>
        <fullName evidence="1">Uncharacterized protein</fullName>
    </submittedName>
</protein>
<name>A0ACB9HX72_9ASTR</name>
<accession>A0ACB9HX72</accession>
<reference evidence="1 2" key="2">
    <citation type="journal article" date="2022" name="Mol. Ecol. Resour.">
        <title>The genomes of chicory, endive, great burdock and yacon provide insights into Asteraceae paleo-polyploidization history and plant inulin production.</title>
        <authorList>
            <person name="Fan W."/>
            <person name="Wang S."/>
            <person name="Wang H."/>
            <person name="Wang A."/>
            <person name="Jiang F."/>
            <person name="Liu H."/>
            <person name="Zhao H."/>
            <person name="Xu D."/>
            <person name="Zhang Y."/>
        </authorList>
    </citation>
    <scope>NUCLEOTIDE SEQUENCE [LARGE SCALE GENOMIC DNA]</scope>
    <source>
        <strain evidence="2">cv. Yunnan</strain>
        <tissue evidence="1">Leaves</tissue>
    </source>
</reference>
<sequence length="177" mass="20911">MMLTILSNYKAASGITVLIEKSLLTTSNGYLYMHDLIQEMGRCIVRECYSNTMVWSPKEIKEVMTRIDRLETVEAIVETKDEYDHCYSAKVFKSMKKLRLLQVRGQFTLHEPTCFPEQLKWLCWFCYPFQSLTMTRDMSKLVGLEMTFGWIDQLQIEKKMPFCKSKLFMYNSYIALL</sequence>
<organism evidence="1 2">
    <name type="scientific">Smallanthus sonchifolius</name>
    <dbReference type="NCBI Taxonomy" id="185202"/>
    <lineage>
        <taxon>Eukaryota</taxon>
        <taxon>Viridiplantae</taxon>
        <taxon>Streptophyta</taxon>
        <taxon>Embryophyta</taxon>
        <taxon>Tracheophyta</taxon>
        <taxon>Spermatophyta</taxon>
        <taxon>Magnoliopsida</taxon>
        <taxon>eudicotyledons</taxon>
        <taxon>Gunneridae</taxon>
        <taxon>Pentapetalae</taxon>
        <taxon>asterids</taxon>
        <taxon>campanulids</taxon>
        <taxon>Asterales</taxon>
        <taxon>Asteraceae</taxon>
        <taxon>Asteroideae</taxon>
        <taxon>Heliantheae alliance</taxon>
        <taxon>Millerieae</taxon>
        <taxon>Smallanthus</taxon>
    </lineage>
</organism>
<evidence type="ECO:0000313" key="2">
    <source>
        <dbReference type="Proteomes" id="UP001056120"/>
    </source>
</evidence>